<proteinExistence type="inferred from homology"/>
<dbReference type="Pfam" id="PF08281">
    <property type="entry name" value="Sigma70_r4_2"/>
    <property type="match status" value="1"/>
</dbReference>
<dbReference type="SUPFAM" id="SSF88659">
    <property type="entry name" value="Sigma3 and sigma4 domains of RNA polymerase sigma factors"/>
    <property type="match status" value="1"/>
</dbReference>
<dbReference type="InParanoid" id="A0A3M0C8G3"/>
<keyword evidence="5" id="KW-0804">Transcription</keyword>
<dbReference type="InterPro" id="IPR013249">
    <property type="entry name" value="RNA_pol_sigma70_r4_t2"/>
</dbReference>
<dbReference type="SUPFAM" id="SSF88946">
    <property type="entry name" value="Sigma2 domain of RNA polymerase sigma factors"/>
    <property type="match status" value="1"/>
</dbReference>
<dbReference type="InterPro" id="IPR036388">
    <property type="entry name" value="WH-like_DNA-bd_sf"/>
</dbReference>
<gene>
    <name evidence="8" type="ORF">BXY39_2562</name>
</gene>
<dbReference type="Pfam" id="PF04542">
    <property type="entry name" value="Sigma70_r2"/>
    <property type="match status" value="1"/>
</dbReference>
<dbReference type="FunCoup" id="A0A3M0C8G3">
    <property type="interactions" value="117"/>
</dbReference>
<comment type="caution">
    <text evidence="8">The sequence shown here is derived from an EMBL/GenBank/DDBJ whole genome shotgun (WGS) entry which is preliminary data.</text>
</comment>
<dbReference type="PANTHER" id="PTHR43133">
    <property type="entry name" value="RNA POLYMERASE ECF-TYPE SIGMA FACTO"/>
    <property type="match status" value="1"/>
</dbReference>
<feature type="domain" description="RNA polymerase sigma factor 70 region 4 type 2" evidence="7">
    <location>
        <begin position="109"/>
        <end position="158"/>
    </location>
</feature>
<dbReference type="NCBIfam" id="TIGR02937">
    <property type="entry name" value="sigma70-ECF"/>
    <property type="match status" value="1"/>
</dbReference>
<dbReference type="GO" id="GO:0016987">
    <property type="term" value="F:sigma factor activity"/>
    <property type="evidence" value="ECO:0007669"/>
    <property type="project" value="UniProtKB-KW"/>
</dbReference>
<dbReference type="PANTHER" id="PTHR43133:SF8">
    <property type="entry name" value="RNA POLYMERASE SIGMA FACTOR HI_1459-RELATED"/>
    <property type="match status" value="1"/>
</dbReference>
<dbReference type="GO" id="GO:0003677">
    <property type="term" value="F:DNA binding"/>
    <property type="evidence" value="ECO:0007669"/>
    <property type="project" value="UniProtKB-KW"/>
</dbReference>
<accession>A0A3M0C8G3</accession>
<evidence type="ECO:0000313" key="9">
    <source>
        <dbReference type="Proteomes" id="UP000271227"/>
    </source>
</evidence>
<keyword evidence="3" id="KW-0731">Sigma factor</keyword>
<dbReference type="AlphaFoldDB" id="A0A3M0C8G3"/>
<keyword evidence="2" id="KW-0805">Transcription regulation</keyword>
<evidence type="ECO:0000259" key="6">
    <source>
        <dbReference type="Pfam" id="PF04542"/>
    </source>
</evidence>
<dbReference type="GO" id="GO:0006352">
    <property type="term" value="P:DNA-templated transcription initiation"/>
    <property type="evidence" value="ECO:0007669"/>
    <property type="project" value="InterPro"/>
</dbReference>
<protein>
    <submittedName>
        <fullName evidence="8">RNA polymerase sigma factor (Sigma-70 family)</fullName>
    </submittedName>
</protein>
<keyword evidence="4" id="KW-0238">DNA-binding</keyword>
<keyword evidence="9" id="KW-1185">Reference proteome</keyword>
<dbReference type="InterPro" id="IPR013324">
    <property type="entry name" value="RNA_pol_sigma_r3/r4-like"/>
</dbReference>
<evidence type="ECO:0000256" key="5">
    <source>
        <dbReference type="ARBA" id="ARBA00023163"/>
    </source>
</evidence>
<dbReference type="EMBL" id="REFR01000012">
    <property type="protein sequence ID" value="RMB04987.1"/>
    <property type="molecule type" value="Genomic_DNA"/>
</dbReference>
<evidence type="ECO:0000259" key="7">
    <source>
        <dbReference type="Pfam" id="PF08281"/>
    </source>
</evidence>
<name>A0A3M0C8G3_9PROT</name>
<evidence type="ECO:0000256" key="2">
    <source>
        <dbReference type="ARBA" id="ARBA00023015"/>
    </source>
</evidence>
<dbReference type="Gene3D" id="1.10.10.10">
    <property type="entry name" value="Winged helix-like DNA-binding domain superfamily/Winged helix DNA-binding domain"/>
    <property type="match status" value="1"/>
</dbReference>
<sequence length="170" mass="19649">MVLVEELYRIHVENLHAYIRSRYHDVEPAETIQAVFLKLLKMTNPPTNGNLGAYLCRMADSEVMNRYRRKSNRQVLEGADEQADDHPALWETITPEQIAADRHELTLAIMALEKMPKYQRKLVLMYGYGDLTCAEIARRLGAPERKVRRHVSKAMADLQRLISELKTEDA</sequence>
<dbReference type="OrthoDB" id="9803470at2"/>
<evidence type="ECO:0000313" key="8">
    <source>
        <dbReference type="EMBL" id="RMB04987.1"/>
    </source>
</evidence>
<dbReference type="RefSeq" id="WP_121939238.1">
    <property type="nucleotide sequence ID" value="NZ_REFR01000012.1"/>
</dbReference>
<organism evidence="8 9">
    <name type="scientific">Eilatimonas milleporae</name>
    <dbReference type="NCBI Taxonomy" id="911205"/>
    <lineage>
        <taxon>Bacteria</taxon>
        <taxon>Pseudomonadati</taxon>
        <taxon>Pseudomonadota</taxon>
        <taxon>Alphaproteobacteria</taxon>
        <taxon>Kordiimonadales</taxon>
        <taxon>Kordiimonadaceae</taxon>
        <taxon>Eilatimonas</taxon>
    </lineage>
</organism>
<evidence type="ECO:0000256" key="4">
    <source>
        <dbReference type="ARBA" id="ARBA00023125"/>
    </source>
</evidence>
<dbReference type="InterPro" id="IPR039425">
    <property type="entry name" value="RNA_pol_sigma-70-like"/>
</dbReference>
<comment type="similarity">
    <text evidence="1">Belongs to the sigma-70 factor family. ECF subfamily.</text>
</comment>
<dbReference type="InterPro" id="IPR014284">
    <property type="entry name" value="RNA_pol_sigma-70_dom"/>
</dbReference>
<dbReference type="Gene3D" id="1.10.1740.10">
    <property type="match status" value="1"/>
</dbReference>
<dbReference type="InterPro" id="IPR007627">
    <property type="entry name" value="RNA_pol_sigma70_r2"/>
</dbReference>
<dbReference type="InterPro" id="IPR013325">
    <property type="entry name" value="RNA_pol_sigma_r2"/>
</dbReference>
<reference evidence="8 9" key="1">
    <citation type="submission" date="2018-10" db="EMBL/GenBank/DDBJ databases">
        <title>Genomic Encyclopedia of Archaeal and Bacterial Type Strains, Phase II (KMG-II): from individual species to whole genera.</title>
        <authorList>
            <person name="Goeker M."/>
        </authorList>
    </citation>
    <scope>NUCLEOTIDE SEQUENCE [LARGE SCALE GENOMIC DNA]</scope>
    <source>
        <strain evidence="8 9">DSM 25217</strain>
    </source>
</reference>
<evidence type="ECO:0000256" key="1">
    <source>
        <dbReference type="ARBA" id="ARBA00010641"/>
    </source>
</evidence>
<evidence type="ECO:0000256" key="3">
    <source>
        <dbReference type="ARBA" id="ARBA00023082"/>
    </source>
</evidence>
<dbReference type="Proteomes" id="UP000271227">
    <property type="component" value="Unassembled WGS sequence"/>
</dbReference>
<feature type="domain" description="RNA polymerase sigma-70 region 2" evidence="6">
    <location>
        <begin position="7"/>
        <end position="71"/>
    </location>
</feature>